<dbReference type="InterPro" id="IPR006059">
    <property type="entry name" value="SBP"/>
</dbReference>
<dbReference type="Proteomes" id="UP000030661">
    <property type="component" value="Unassembled WGS sequence"/>
</dbReference>
<evidence type="ECO:0000313" key="6">
    <source>
        <dbReference type="Proteomes" id="UP000030661"/>
    </source>
</evidence>
<dbReference type="PANTHER" id="PTHR30061:SF50">
    <property type="entry name" value="MALTOSE_MALTODEXTRIN-BINDING PERIPLASMIC PROTEIN"/>
    <property type="match status" value="1"/>
</dbReference>
<evidence type="ECO:0000256" key="2">
    <source>
        <dbReference type="ARBA" id="ARBA00022448"/>
    </source>
</evidence>
<feature type="signal peptide" evidence="4">
    <location>
        <begin position="1"/>
        <end position="24"/>
    </location>
</feature>
<dbReference type="GO" id="GO:1901982">
    <property type="term" value="F:maltose binding"/>
    <property type="evidence" value="ECO:0007669"/>
    <property type="project" value="TreeGrafter"/>
</dbReference>
<evidence type="ECO:0000313" key="5">
    <source>
        <dbReference type="EMBL" id="GAK56545.1"/>
    </source>
</evidence>
<dbReference type="SUPFAM" id="SSF53850">
    <property type="entry name" value="Periplasmic binding protein-like II"/>
    <property type="match status" value="1"/>
</dbReference>
<evidence type="ECO:0000256" key="4">
    <source>
        <dbReference type="SAM" id="SignalP"/>
    </source>
</evidence>
<sequence length="415" mass="46406">MKRMLQGILLFTLICLSVTTIAFAQVKLTMGSWRTEDREFYEKVIEAFRKTHPDIEISYEPTKNTEYNTTLNIALQTGTGPDIIHLRPYTPGIQLAEAGYLEPLDGNIAGLEQYADSTLIASRAPDGRIYGVPAKFSSIQIFYNKKLFAQYNLQEPQTWDELIQIAETLKQNNVTPFAFGSKDGWILALTHAAFGPTFYGGNEFVEKILKGETNFTSPEFVKSVQIMKDLAAYFPKFYTGLGVEEMRTLFTTEQAAMFVEGDWEIAVLRKENPNLDFDCFPIPSATGGKPTVSTWVDASYAVNAHSKNKEAALKFVEFLATKEFGTMVSEDLHSIPTIPGIEASDPLIAKILKYATDPETSTPYMIVVYFNQGNPSTKTEFQNLVQGMYLDQLTPEQVAEGTQKSADTWFKPAAQ</sequence>
<dbReference type="PANTHER" id="PTHR30061">
    <property type="entry name" value="MALTOSE-BINDING PERIPLASMIC PROTEIN"/>
    <property type="match status" value="1"/>
</dbReference>
<dbReference type="eggNOG" id="COG1653">
    <property type="taxonomic scope" value="Bacteria"/>
</dbReference>
<comment type="similarity">
    <text evidence="1">Belongs to the bacterial solute-binding protein 1 family.</text>
</comment>
<keyword evidence="6" id="KW-1185">Reference proteome</keyword>
<keyword evidence="3 4" id="KW-0732">Signal</keyword>
<dbReference type="STRING" id="1499967.U27_03507"/>
<proteinExistence type="inferred from homology"/>
<keyword evidence="2" id="KW-0813">Transport</keyword>
<name>A0A081BW40_VECG1</name>
<reference evidence="5" key="1">
    <citation type="journal article" date="2015" name="PeerJ">
        <title>First genomic representation of candidate bacterial phylum KSB3 points to enhanced environmental sensing as a trigger of wastewater bulking.</title>
        <authorList>
            <person name="Sekiguchi Y."/>
            <person name="Ohashi A."/>
            <person name="Parks D.H."/>
            <person name="Yamauchi T."/>
            <person name="Tyson G.W."/>
            <person name="Hugenholtz P."/>
        </authorList>
    </citation>
    <scope>NUCLEOTIDE SEQUENCE [LARGE SCALE GENOMIC DNA]</scope>
</reference>
<evidence type="ECO:0000256" key="3">
    <source>
        <dbReference type="ARBA" id="ARBA00022729"/>
    </source>
</evidence>
<evidence type="ECO:0000256" key="1">
    <source>
        <dbReference type="ARBA" id="ARBA00008520"/>
    </source>
</evidence>
<dbReference type="GO" id="GO:0015768">
    <property type="term" value="P:maltose transport"/>
    <property type="evidence" value="ECO:0007669"/>
    <property type="project" value="TreeGrafter"/>
</dbReference>
<gene>
    <name evidence="5" type="ORF">U27_03507</name>
</gene>
<feature type="chain" id="PRO_5001755364" evidence="4">
    <location>
        <begin position="25"/>
        <end position="415"/>
    </location>
</feature>
<protein>
    <submittedName>
        <fullName evidence="5">ABC transporter extracellular solute-binding protein</fullName>
    </submittedName>
</protein>
<accession>A0A081BW40</accession>
<dbReference type="AlphaFoldDB" id="A0A081BW40"/>
<dbReference type="GO" id="GO:0055052">
    <property type="term" value="C:ATP-binding cassette (ABC) transporter complex, substrate-binding subunit-containing"/>
    <property type="evidence" value="ECO:0007669"/>
    <property type="project" value="TreeGrafter"/>
</dbReference>
<dbReference type="Gene3D" id="3.40.190.10">
    <property type="entry name" value="Periplasmic binding protein-like II"/>
    <property type="match status" value="2"/>
</dbReference>
<organism evidence="5">
    <name type="scientific">Vecturithrix granuli</name>
    <dbReference type="NCBI Taxonomy" id="1499967"/>
    <lineage>
        <taxon>Bacteria</taxon>
        <taxon>Candidatus Moduliflexota</taxon>
        <taxon>Candidatus Vecturitrichia</taxon>
        <taxon>Candidatus Vecturitrichales</taxon>
        <taxon>Candidatus Vecturitrichaceae</taxon>
        <taxon>Candidatus Vecturithrix</taxon>
    </lineage>
</organism>
<dbReference type="EMBL" id="DF820464">
    <property type="protein sequence ID" value="GAK56545.1"/>
    <property type="molecule type" value="Genomic_DNA"/>
</dbReference>
<dbReference type="Pfam" id="PF01547">
    <property type="entry name" value="SBP_bac_1"/>
    <property type="match status" value="1"/>
</dbReference>
<dbReference type="HOGENOM" id="CLU_031285_12_3_0"/>
<dbReference type="GO" id="GO:0042956">
    <property type="term" value="P:maltodextrin transmembrane transport"/>
    <property type="evidence" value="ECO:0007669"/>
    <property type="project" value="TreeGrafter"/>
</dbReference>